<evidence type="ECO:0000259" key="4">
    <source>
        <dbReference type="PROSITE" id="PS50937"/>
    </source>
</evidence>
<feature type="domain" description="HTH merR-type" evidence="4">
    <location>
        <begin position="1"/>
        <end position="68"/>
    </location>
</feature>
<name>A0A8J6M2G7_9ALTE</name>
<dbReference type="GO" id="GO:0003700">
    <property type="term" value="F:DNA-binding transcription factor activity"/>
    <property type="evidence" value="ECO:0007669"/>
    <property type="project" value="InterPro"/>
</dbReference>
<dbReference type="InterPro" id="IPR009061">
    <property type="entry name" value="DNA-bd_dom_put_sf"/>
</dbReference>
<gene>
    <name evidence="5" type="ORF">H8B19_10280</name>
</gene>
<dbReference type="PANTHER" id="PTHR30204:SF94">
    <property type="entry name" value="HEAVY METAL-DEPENDENT TRANSCRIPTIONAL REGULATOR HI_0293-RELATED"/>
    <property type="match status" value="1"/>
</dbReference>
<dbReference type="PROSITE" id="PS50937">
    <property type="entry name" value="HTH_MERR_2"/>
    <property type="match status" value="1"/>
</dbReference>
<dbReference type="AlphaFoldDB" id="A0A8J6M2G7"/>
<evidence type="ECO:0000256" key="3">
    <source>
        <dbReference type="ARBA" id="ARBA00023163"/>
    </source>
</evidence>
<dbReference type="EMBL" id="JACNEP010000007">
    <property type="protein sequence ID" value="MBC3766268.1"/>
    <property type="molecule type" value="Genomic_DNA"/>
</dbReference>
<dbReference type="SUPFAM" id="SSF46955">
    <property type="entry name" value="Putative DNA-binding domain"/>
    <property type="match status" value="1"/>
</dbReference>
<evidence type="ECO:0000256" key="1">
    <source>
        <dbReference type="ARBA" id="ARBA00023015"/>
    </source>
</evidence>
<sequence>MKVKEIAKALATTPDTVRYYTRLKFINPGKSDNGYKFYSTKDVSRLKFILSARQLGFSVDDIKQILGEADHGKTACPLVRTLIIERLAETERQFKAMLLLREKMTLAVSKWELMEDKAPTPHMVCHLIEGFEHTALEEDRK</sequence>
<dbReference type="Proteomes" id="UP000601768">
    <property type="component" value="Unassembled WGS sequence"/>
</dbReference>
<accession>A0A8J6M2G7</accession>
<dbReference type="SMART" id="SM00422">
    <property type="entry name" value="HTH_MERR"/>
    <property type="match status" value="1"/>
</dbReference>
<dbReference type="Gene3D" id="1.10.1660.10">
    <property type="match status" value="1"/>
</dbReference>
<dbReference type="InterPro" id="IPR000551">
    <property type="entry name" value="MerR-type_HTH_dom"/>
</dbReference>
<evidence type="ECO:0000313" key="6">
    <source>
        <dbReference type="Proteomes" id="UP000601768"/>
    </source>
</evidence>
<reference evidence="5" key="2">
    <citation type="submission" date="2020-08" db="EMBL/GenBank/DDBJ databases">
        <authorList>
            <person name="Lai Q."/>
        </authorList>
    </citation>
    <scope>NUCLEOTIDE SEQUENCE</scope>
    <source>
        <strain evidence="5">S27-2</strain>
    </source>
</reference>
<dbReference type="PANTHER" id="PTHR30204">
    <property type="entry name" value="REDOX-CYCLING DRUG-SENSING TRANSCRIPTIONAL ACTIVATOR SOXR"/>
    <property type="match status" value="1"/>
</dbReference>
<keyword evidence="1" id="KW-0805">Transcription regulation</keyword>
<keyword evidence="2 5" id="KW-0238">DNA-binding</keyword>
<protein>
    <submittedName>
        <fullName evidence="5">MerR family DNA-binding protein</fullName>
    </submittedName>
</protein>
<dbReference type="CDD" id="cd04787">
    <property type="entry name" value="HTH_HMRTR_unk"/>
    <property type="match status" value="1"/>
</dbReference>
<evidence type="ECO:0000256" key="2">
    <source>
        <dbReference type="ARBA" id="ARBA00023125"/>
    </source>
</evidence>
<dbReference type="InterPro" id="IPR047057">
    <property type="entry name" value="MerR_fam"/>
</dbReference>
<reference evidence="5" key="1">
    <citation type="journal article" date="2018" name="Int. J. Syst. Evol. Microbiol.">
        <title>Neptunicella marina gen. nov., sp. nov., isolated from surface seawater.</title>
        <authorList>
            <person name="Liu X."/>
            <person name="Lai Q."/>
            <person name="Du Y."/>
            <person name="Zhang X."/>
            <person name="Liu Z."/>
            <person name="Sun F."/>
            <person name="Shao Z."/>
        </authorList>
    </citation>
    <scope>NUCLEOTIDE SEQUENCE</scope>
    <source>
        <strain evidence="5">S27-2</strain>
    </source>
</reference>
<dbReference type="Pfam" id="PF13411">
    <property type="entry name" value="MerR_1"/>
    <property type="match status" value="1"/>
</dbReference>
<keyword evidence="3" id="KW-0804">Transcription</keyword>
<organism evidence="5 6">
    <name type="scientific">Neptunicella marina</name>
    <dbReference type="NCBI Taxonomy" id="2125989"/>
    <lineage>
        <taxon>Bacteria</taxon>
        <taxon>Pseudomonadati</taxon>
        <taxon>Pseudomonadota</taxon>
        <taxon>Gammaproteobacteria</taxon>
        <taxon>Alteromonadales</taxon>
        <taxon>Alteromonadaceae</taxon>
        <taxon>Neptunicella</taxon>
    </lineage>
</organism>
<comment type="caution">
    <text evidence="5">The sequence shown here is derived from an EMBL/GenBank/DDBJ whole genome shotgun (WGS) entry which is preliminary data.</text>
</comment>
<proteinExistence type="predicted"/>
<dbReference type="GO" id="GO:0003677">
    <property type="term" value="F:DNA binding"/>
    <property type="evidence" value="ECO:0007669"/>
    <property type="project" value="UniProtKB-KW"/>
</dbReference>
<evidence type="ECO:0000313" key="5">
    <source>
        <dbReference type="EMBL" id="MBC3766268.1"/>
    </source>
</evidence>
<keyword evidence="6" id="KW-1185">Reference proteome</keyword>
<dbReference type="RefSeq" id="WP_186506798.1">
    <property type="nucleotide sequence ID" value="NZ_JACNEP010000007.1"/>
</dbReference>